<protein>
    <submittedName>
        <fullName evidence="1">Uncharacterized protein</fullName>
    </submittedName>
</protein>
<reference evidence="1" key="1">
    <citation type="submission" date="2020-09" db="EMBL/GenBank/DDBJ databases">
        <title>Genome-Enabled Discovery of Anthraquinone Biosynthesis in Senna tora.</title>
        <authorList>
            <person name="Kang S.-H."/>
            <person name="Pandey R.P."/>
            <person name="Lee C.-M."/>
            <person name="Sim J.-S."/>
            <person name="Jeong J.-T."/>
            <person name="Choi B.-S."/>
            <person name="Jung M."/>
            <person name="Ginzburg D."/>
            <person name="Zhao K."/>
            <person name="Won S.Y."/>
            <person name="Oh T.-J."/>
            <person name="Yu Y."/>
            <person name="Kim N.-H."/>
            <person name="Lee O.R."/>
            <person name="Lee T.-H."/>
            <person name="Bashyal P."/>
            <person name="Kim T.-S."/>
            <person name="Lee W.-H."/>
            <person name="Kawkins C."/>
            <person name="Kim C.-K."/>
            <person name="Kim J.S."/>
            <person name="Ahn B.O."/>
            <person name="Rhee S.Y."/>
            <person name="Sohng J.K."/>
        </authorList>
    </citation>
    <scope>NUCLEOTIDE SEQUENCE</scope>
    <source>
        <tissue evidence="1">Leaf</tissue>
    </source>
</reference>
<sequence length="115" mass="12720">MAQDASGPLEPYQHPLLGKEPCPQAVGKLVYGSAISGSSTCVVGHRTYSSFDLKGTIKTPCQLEVQSPCYRRLLVRMKLHPNPLFDFKGFLLPLYVCHALHFLLSSLQIDFQSAL</sequence>
<dbReference type="EMBL" id="JAAIUW010000001">
    <property type="protein sequence ID" value="KAF7844470.1"/>
    <property type="molecule type" value="Genomic_DNA"/>
</dbReference>
<name>A0A835CLF8_9FABA</name>
<evidence type="ECO:0000313" key="2">
    <source>
        <dbReference type="Proteomes" id="UP000634136"/>
    </source>
</evidence>
<proteinExistence type="predicted"/>
<evidence type="ECO:0000313" key="1">
    <source>
        <dbReference type="EMBL" id="KAF7844470.1"/>
    </source>
</evidence>
<keyword evidence="2" id="KW-1185">Reference proteome</keyword>
<accession>A0A835CLF8</accession>
<gene>
    <name evidence="1" type="ORF">G2W53_001375</name>
</gene>
<comment type="caution">
    <text evidence="1">The sequence shown here is derived from an EMBL/GenBank/DDBJ whole genome shotgun (WGS) entry which is preliminary data.</text>
</comment>
<dbReference type="AlphaFoldDB" id="A0A835CLF8"/>
<organism evidence="1 2">
    <name type="scientific">Senna tora</name>
    <dbReference type="NCBI Taxonomy" id="362788"/>
    <lineage>
        <taxon>Eukaryota</taxon>
        <taxon>Viridiplantae</taxon>
        <taxon>Streptophyta</taxon>
        <taxon>Embryophyta</taxon>
        <taxon>Tracheophyta</taxon>
        <taxon>Spermatophyta</taxon>
        <taxon>Magnoliopsida</taxon>
        <taxon>eudicotyledons</taxon>
        <taxon>Gunneridae</taxon>
        <taxon>Pentapetalae</taxon>
        <taxon>rosids</taxon>
        <taxon>fabids</taxon>
        <taxon>Fabales</taxon>
        <taxon>Fabaceae</taxon>
        <taxon>Caesalpinioideae</taxon>
        <taxon>Cassia clade</taxon>
        <taxon>Senna</taxon>
    </lineage>
</organism>
<dbReference type="Proteomes" id="UP000634136">
    <property type="component" value="Unassembled WGS sequence"/>
</dbReference>